<comment type="similarity">
    <text evidence="2">Belongs to the glycosyltransferase 47 family.</text>
</comment>
<evidence type="ECO:0000256" key="2">
    <source>
        <dbReference type="ARBA" id="ARBA00010271"/>
    </source>
</evidence>
<name>A0ABD1N3D2_9FABA</name>
<sequence>MYVCHMRNQKLLFLLGVLAVNYLLFQSMLVPYGNGNAPWSSVPQKYDKVSFGSLHSTPKYSTIWNPPTGIVSGFSNSSAFIATVEKVLIPIVQDEVGLVEKRGMSNDEKGGLVSERINSDDDVLELGADRNDVHSEKKDVRKGDKLELESMVPKNFKAVLAKGSQIDFSEKQFLETKGGTSRLVKNNNMDSREHEGVGIHTSHSTTSSINLIHHQNFPQKNVTSAMDNSTAVSIPGRKMKCMMPPKSRTLIQEMTQILARRRASSRAMRPRWSSKLDAEILAARLEIEHAPMVTRDKELYAPLFRNLSMFKRSYELMERTLKVYIYQDGNKPVFHQPILKGLYASEGWFMKLMEENKHFIVKDPAKAHMFYMPFSSRMLEKSRYVRNSHNRTNLRRFLKDYTDKISAKYGYFNRTGGTDHFLVACHDWAPYETRHHMEYCIKALCNADVTQGFKIGRDVSLPEAYVRSVRNPREIWEESLLNNDPFLLSLQEICMVI</sequence>
<evidence type="ECO:0000256" key="6">
    <source>
        <dbReference type="SAM" id="Phobius"/>
    </source>
</evidence>
<reference evidence="8 9" key="1">
    <citation type="submission" date="2024-08" db="EMBL/GenBank/DDBJ databases">
        <title>Insights into the chromosomal genome structure of Flemingia macrophylla.</title>
        <authorList>
            <person name="Ding Y."/>
            <person name="Zhao Y."/>
            <person name="Bi W."/>
            <person name="Wu M."/>
            <person name="Zhao G."/>
            <person name="Gong Y."/>
            <person name="Li W."/>
            <person name="Zhang P."/>
        </authorList>
    </citation>
    <scope>NUCLEOTIDE SEQUENCE [LARGE SCALE GENOMIC DNA]</scope>
    <source>
        <strain evidence="8">DYQJB</strain>
        <tissue evidence="8">Leaf</tissue>
    </source>
</reference>
<dbReference type="EMBL" id="JBGMDY010000002">
    <property type="protein sequence ID" value="KAL2342554.1"/>
    <property type="molecule type" value="Genomic_DNA"/>
</dbReference>
<dbReference type="Pfam" id="PF03016">
    <property type="entry name" value="Exostosin_GT47"/>
    <property type="match status" value="1"/>
</dbReference>
<keyword evidence="4" id="KW-0735">Signal-anchor</keyword>
<evidence type="ECO:0000313" key="8">
    <source>
        <dbReference type="EMBL" id="KAL2342554.1"/>
    </source>
</evidence>
<evidence type="ECO:0000313" key="9">
    <source>
        <dbReference type="Proteomes" id="UP001603857"/>
    </source>
</evidence>
<evidence type="ECO:0000256" key="4">
    <source>
        <dbReference type="ARBA" id="ARBA00022968"/>
    </source>
</evidence>
<keyword evidence="6" id="KW-0812">Transmembrane</keyword>
<keyword evidence="5" id="KW-0333">Golgi apparatus</keyword>
<feature type="domain" description="Exostosin GT47" evidence="7">
    <location>
        <begin position="318"/>
        <end position="470"/>
    </location>
</feature>
<dbReference type="PANTHER" id="PTHR11062:SF210">
    <property type="entry name" value="EXOSTOSIN FAMILY PROTEIN"/>
    <property type="match status" value="1"/>
</dbReference>
<keyword evidence="6" id="KW-1133">Transmembrane helix</keyword>
<feature type="transmembrane region" description="Helical" evidence="6">
    <location>
        <begin position="12"/>
        <end position="33"/>
    </location>
</feature>
<dbReference type="Proteomes" id="UP001603857">
    <property type="component" value="Unassembled WGS sequence"/>
</dbReference>
<keyword evidence="3" id="KW-0328">Glycosyltransferase</keyword>
<dbReference type="AlphaFoldDB" id="A0ABD1N3D2"/>
<accession>A0ABD1N3D2</accession>
<protein>
    <recommendedName>
        <fullName evidence="7">Exostosin GT47 domain-containing protein</fullName>
    </recommendedName>
</protein>
<evidence type="ECO:0000256" key="5">
    <source>
        <dbReference type="ARBA" id="ARBA00023034"/>
    </source>
</evidence>
<dbReference type="PANTHER" id="PTHR11062">
    <property type="entry name" value="EXOSTOSIN HEPARAN SULFATE GLYCOSYLTRANSFERASE -RELATED"/>
    <property type="match status" value="1"/>
</dbReference>
<gene>
    <name evidence="8" type="ORF">Fmac_003839</name>
</gene>
<dbReference type="InterPro" id="IPR004263">
    <property type="entry name" value="Exostosin"/>
</dbReference>
<dbReference type="GO" id="GO:0000139">
    <property type="term" value="C:Golgi membrane"/>
    <property type="evidence" value="ECO:0007669"/>
    <property type="project" value="UniProtKB-SubCell"/>
</dbReference>
<proteinExistence type="inferred from homology"/>
<keyword evidence="6" id="KW-0472">Membrane</keyword>
<comment type="subcellular location">
    <subcellularLocation>
        <location evidence="1">Golgi apparatus membrane</location>
        <topology evidence="1">Single-pass type II membrane protein</topology>
    </subcellularLocation>
</comment>
<evidence type="ECO:0000256" key="1">
    <source>
        <dbReference type="ARBA" id="ARBA00004323"/>
    </source>
</evidence>
<evidence type="ECO:0000256" key="3">
    <source>
        <dbReference type="ARBA" id="ARBA00022676"/>
    </source>
</evidence>
<evidence type="ECO:0000259" key="7">
    <source>
        <dbReference type="Pfam" id="PF03016"/>
    </source>
</evidence>
<comment type="caution">
    <text evidence="8">The sequence shown here is derived from an EMBL/GenBank/DDBJ whole genome shotgun (WGS) entry which is preliminary data.</text>
</comment>
<dbReference type="GO" id="GO:0016757">
    <property type="term" value="F:glycosyltransferase activity"/>
    <property type="evidence" value="ECO:0007669"/>
    <property type="project" value="UniProtKB-KW"/>
</dbReference>
<keyword evidence="9" id="KW-1185">Reference proteome</keyword>
<organism evidence="8 9">
    <name type="scientific">Flemingia macrophylla</name>
    <dbReference type="NCBI Taxonomy" id="520843"/>
    <lineage>
        <taxon>Eukaryota</taxon>
        <taxon>Viridiplantae</taxon>
        <taxon>Streptophyta</taxon>
        <taxon>Embryophyta</taxon>
        <taxon>Tracheophyta</taxon>
        <taxon>Spermatophyta</taxon>
        <taxon>Magnoliopsida</taxon>
        <taxon>eudicotyledons</taxon>
        <taxon>Gunneridae</taxon>
        <taxon>Pentapetalae</taxon>
        <taxon>rosids</taxon>
        <taxon>fabids</taxon>
        <taxon>Fabales</taxon>
        <taxon>Fabaceae</taxon>
        <taxon>Papilionoideae</taxon>
        <taxon>50 kb inversion clade</taxon>
        <taxon>NPAAA clade</taxon>
        <taxon>indigoferoid/millettioid clade</taxon>
        <taxon>Phaseoleae</taxon>
        <taxon>Flemingia</taxon>
    </lineage>
</organism>
<dbReference type="InterPro" id="IPR040911">
    <property type="entry name" value="Exostosin_GT47"/>
</dbReference>
<keyword evidence="3" id="KW-0808">Transferase</keyword>